<sequence length="299" mass="35004">MPELRWLGKDKVVNHHLDVPFRVLEPQYTFGLANHENRIIHGDNLEALKALLPYYEGRIKCIYIDPPYNTGNENWVYNDNVNDPKIKRWLGKVVGKESEDLSRHDKWLCMMYPRLQLLKQLLADDGVLIASIDENEYSSLKSTLDELFARSNAIGTIIWKNATDNNPTNIAVEHEYIIVYAKDKKRLPAVWKSEDIEIKGKLIELGNQLNRIFDDEADLQREYTRWHKDNKPFIWPFQDYKFIDKGGIFTGSRSVHNPGKEDYRYDVYHPITGKPCQQPMMGYRFLLSPLNNWTKDSTS</sequence>
<protein>
    <recommendedName>
        <fullName evidence="4">DNA methylase N-4/N-6 domain-containing protein</fullName>
    </recommendedName>
</protein>
<comment type="similarity">
    <text evidence="1">Belongs to the N(4)/N(6)-methyltransferase family.</text>
</comment>
<dbReference type="InterPro" id="IPR029063">
    <property type="entry name" value="SAM-dependent_MTases_sf"/>
</dbReference>
<accession>A0ABP8NB67</accession>
<dbReference type="PROSITE" id="PS00092">
    <property type="entry name" value="N6_MTASE"/>
    <property type="match status" value="1"/>
</dbReference>
<dbReference type="Pfam" id="PF01555">
    <property type="entry name" value="N6_N4_Mtase"/>
    <property type="match status" value="1"/>
</dbReference>
<name>A0ABP8NB67_9BACT</name>
<dbReference type="SUPFAM" id="SSF53335">
    <property type="entry name" value="S-adenosyl-L-methionine-dependent methyltransferases"/>
    <property type="match status" value="1"/>
</dbReference>
<comment type="caution">
    <text evidence="5">The sequence shown here is derived from an EMBL/GenBank/DDBJ whole genome shotgun (WGS) entry which is preliminary data.</text>
</comment>
<evidence type="ECO:0000313" key="6">
    <source>
        <dbReference type="Proteomes" id="UP001501175"/>
    </source>
</evidence>
<keyword evidence="3" id="KW-0808">Transferase</keyword>
<proteinExistence type="inferred from homology"/>
<feature type="domain" description="DNA methylase N-4/N-6" evidence="4">
    <location>
        <begin position="59"/>
        <end position="205"/>
    </location>
</feature>
<dbReference type="InterPro" id="IPR002941">
    <property type="entry name" value="DNA_methylase_N4/N6"/>
</dbReference>
<keyword evidence="2" id="KW-0489">Methyltransferase</keyword>
<organism evidence="5 6">
    <name type="scientific">Nibrella saemangeumensis</name>
    <dbReference type="NCBI Taxonomy" id="1084526"/>
    <lineage>
        <taxon>Bacteria</taxon>
        <taxon>Pseudomonadati</taxon>
        <taxon>Bacteroidota</taxon>
        <taxon>Cytophagia</taxon>
        <taxon>Cytophagales</taxon>
        <taxon>Spirosomataceae</taxon>
        <taxon>Nibrella</taxon>
    </lineage>
</organism>
<evidence type="ECO:0000259" key="4">
    <source>
        <dbReference type="Pfam" id="PF01555"/>
    </source>
</evidence>
<dbReference type="Proteomes" id="UP001501175">
    <property type="component" value="Unassembled WGS sequence"/>
</dbReference>
<reference evidence="6" key="1">
    <citation type="journal article" date="2019" name="Int. J. Syst. Evol. Microbiol.">
        <title>The Global Catalogue of Microorganisms (GCM) 10K type strain sequencing project: providing services to taxonomists for standard genome sequencing and annotation.</title>
        <authorList>
            <consortium name="The Broad Institute Genomics Platform"/>
            <consortium name="The Broad Institute Genome Sequencing Center for Infectious Disease"/>
            <person name="Wu L."/>
            <person name="Ma J."/>
        </authorList>
    </citation>
    <scope>NUCLEOTIDE SEQUENCE [LARGE SCALE GENOMIC DNA]</scope>
    <source>
        <strain evidence="6">JCM 17927</strain>
    </source>
</reference>
<evidence type="ECO:0000256" key="3">
    <source>
        <dbReference type="ARBA" id="ARBA00022679"/>
    </source>
</evidence>
<keyword evidence="6" id="KW-1185">Reference proteome</keyword>
<evidence type="ECO:0000256" key="2">
    <source>
        <dbReference type="ARBA" id="ARBA00022603"/>
    </source>
</evidence>
<evidence type="ECO:0000256" key="1">
    <source>
        <dbReference type="ARBA" id="ARBA00006594"/>
    </source>
</evidence>
<gene>
    <name evidence="5" type="ORF">GCM10023189_39660</name>
</gene>
<dbReference type="EMBL" id="BAABHD010000070">
    <property type="protein sequence ID" value="GAA4462671.1"/>
    <property type="molecule type" value="Genomic_DNA"/>
</dbReference>
<dbReference type="RefSeq" id="WP_345246262.1">
    <property type="nucleotide sequence ID" value="NZ_BAABHD010000070.1"/>
</dbReference>
<dbReference type="Gene3D" id="3.40.50.150">
    <property type="entry name" value="Vaccinia Virus protein VP39"/>
    <property type="match status" value="1"/>
</dbReference>
<evidence type="ECO:0000313" key="5">
    <source>
        <dbReference type="EMBL" id="GAA4462671.1"/>
    </source>
</evidence>
<dbReference type="InterPro" id="IPR002052">
    <property type="entry name" value="DNA_methylase_N6_adenine_CS"/>
</dbReference>